<dbReference type="RefSeq" id="WP_188760485.1">
    <property type="nucleotide sequence ID" value="NZ_BMJB01000003.1"/>
</dbReference>
<gene>
    <name evidence="1" type="ORF">GCM10011507_31400</name>
</gene>
<sequence length="641" mass="67254">MIEFMRLRRRAVRPDVQAVLFAGLLALSTAAIGQQFVIGAYHLQQSTRISLTQYDYTYTVDVTNNAMNSQNIVGTVTSTASGTVVRKGTVMFGRVAPGATVTSTDTFIIRQNRTVPFNPASLAWMFPTPAGPTAVNVTVPNIDTTNEPGGSSAYPFGQSSMRYQQVYAASQFATGGLISEISFRPTGALATGSGTPAPFLLTPVTIQVTLSTTGKAPGHLSTTFSQNYGPDHTVVYNGTWNFSTSFAGNAGGPNAADARITLPIPFPYNPSEGNLLVDITVTAGATNLPALDTDESSNGLVSSIYAPSADADVASNSDAGGLVTQFTFGSFAVMTNCAATQNKLGWLIFTNNVSDIQNGGYTALAQQAFDNPCTLIGGSSTATTSPVPATWTSLAVASLDSFQSFRNNMVANMPPNTTATPLVQNYKVVLYDNEYWGGGLQTPLQEKQDPRDYEALFARLAHANGFAFMSAPGTDLVTVVNKGSGPAYTRYLAYGFPEFSAASPADVYDVQAQGSQTGVPGGSVTTPSCETGDNYCDYVSKAVPLANIGLPASQGNPANPGNPATVVITGLSTCPNQTAATATQLYNAVNETLPYVSVYWLNMPENTASSPVPPACTGQFRVTTVSQFLVNLQSQGLLGNP</sequence>
<dbReference type="Proteomes" id="UP000648801">
    <property type="component" value="Unassembled WGS sequence"/>
</dbReference>
<evidence type="ECO:0000313" key="1">
    <source>
        <dbReference type="EMBL" id="GGA77870.1"/>
    </source>
</evidence>
<reference evidence="1" key="2">
    <citation type="submission" date="2020-09" db="EMBL/GenBank/DDBJ databases">
        <authorList>
            <person name="Sun Q."/>
            <person name="Zhou Y."/>
        </authorList>
    </citation>
    <scope>NUCLEOTIDE SEQUENCE</scope>
    <source>
        <strain evidence="1">CGMCC 1.15447</strain>
    </source>
</reference>
<reference evidence="1" key="1">
    <citation type="journal article" date="2014" name="Int. J. Syst. Evol. Microbiol.">
        <title>Complete genome sequence of Corynebacterium casei LMG S-19264T (=DSM 44701T), isolated from a smear-ripened cheese.</title>
        <authorList>
            <consortium name="US DOE Joint Genome Institute (JGI-PGF)"/>
            <person name="Walter F."/>
            <person name="Albersmeier A."/>
            <person name="Kalinowski J."/>
            <person name="Ruckert C."/>
        </authorList>
    </citation>
    <scope>NUCLEOTIDE SEQUENCE</scope>
    <source>
        <strain evidence="1">CGMCC 1.15447</strain>
    </source>
</reference>
<dbReference type="EMBL" id="BMJB01000003">
    <property type="protein sequence ID" value="GGA77870.1"/>
    <property type="molecule type" value="Genomic_DNA"/>
</dbReference>
<proteinExistence type="predicted"/>
<protein>
    <submittedName>
        <fullName evidence="1">Uncharacterized protein</fullName>
    </submittedName>
</protein>
<evidence type="ECO:0000313" key="2">
    <source>
        <dbReference type="Proteomes" id="UP000648801"/>
    </source>
</evidence>
<organism evidence="1 2">
    <name type="scientific">Edaphobacter acidisoli</name>
    <dbReference type="NCBI Taxonomy" id="2040573"/>
    <lineage>
        <taxon>Bacteria</taxon>
        <taxon>Pseudomonadati</taxon>
        <taxon>Acidobacteriota</taxon>
        <taxon>Terriglobia</taxon>
        <taxon>Terriglobales</taxon>
        <taxon>Acidobacteriaceae</taxon>
        <taxon>Edaphobacter</taxon>
    </lineage>
</organism>
<accession>A0A916RZC8</accession>
<comment type="caution">
    <text evidence="1">The sequence shown here is derived from an EMBL/GenBank/DDBJ whole genome shotgun (WGS) entry which is preliminary data.</text>
</comment>
<keyword evidence="2" id="KW-1185">Reference proteome</keyword>
<name>A0A916RZC8_9BACT</name>
<dbReference type="AlphaFoldDB" id="A0A916RZC8"/>